<protein>
    <submittedName>
        <fullName evidence="2">DUF3047 domain-containing protein</fullName>
    </submittedName>
</protein>
<dbReference type="InterPro" id="IPR021409">
    <property type="entry name" value="DUF3047"/>
</dbReference>
<dbReference type="KEGG" id="eaj:Q3M24_07010"/>
<accession>A0AAU8LZ92</accession>
<dbReference type="AlphaFoldDB" id="A0AAU8LZ92"/>
<reference evidence="2" key="2">
    <citation type="submission" date="2024-06" db="EMBL/GenBank/DDBJ databases">
        <authorList>
            <person name="Plum-Jensen L.E."/>
            <person name="Schramm A."/>
            <person name="Marshall I.P.G."/>
        </authorList>
    </citation>
    <scope>NUCLEOTIDE SEQUENCE</scope>
    <source>
        <strain evidence="2">Rat1</strain>
    </source>
</reference>
<feature type="signal peptide" evidence="1">
    <location>
        <begin position="1"/>
        <end position="20"/>
    </location>
</feature>
<keyword evidence="1" id="KW-0732">Signal</keyword>
<name>A0AAU8LZ92_9BACT</name>
<dbReference type="Pfam" id="PF11249">
    <property type="entry name" value="DUF3047"/>
    <property type="match status" value="1"/>
</dbReference>
<dbReference type="EMBL" id="CP159373">
    <property type="protein sequence ID" value="XCN74489.1"/>
    <property type="molecule type" value="Genomic_DNA"/>
</dbReference>
<reference evidence="2" key="1">
    <citation type="journal article" date="2024" name="Syst. Appl. Microbiol.">
        <title>First single-strain enrichments of Electrothrix cable bacteria, description of E. aestuarii sp. nov. and E. rattekaaiensis sp. nov., and proposal of a cable bacteria taxonomy following the rules of the SeqCode.</title>
        <authorList>
            <person name="Plum-Jensen L.E."/>
            <person name="Schramm A."/>
            <person name="Marshall I.P.G."/>
        </authorList>
    </citation>
    <scope>NUCLEOTIDE SEQUENCE</scope>
    <source>
        <strain evidence="2">Rat1</strain>
    </source>
</reference>
<evidence type="ECO:0000313" key="2">
    <source>
        <dbReference type="EMBL" id="XCN74489.1"/>
    </source>
</evidence>
<feature type="chain" id="PRO_5043504668" evidence="1">
    <location>
        <begin position="21"/>
        <end position="220"/>
    </location>
</feature>
<evidence type="ECO:0000256" key="1">
    <source>
        <dbReference type="SAM" id="SignalP"/>
    </source>
</evidence>
<organism evidence="2">
    <name type="scientific">Candidatus Electrothrix aestuarii</name>
    <dbReference type="NCBI Taxonomy" id="3062594"/>
    <lineage>
        <taxon>Bacteria</taxon>
        <taxon>Pseudomonadati</taxon>
        <taxon>Thermodesulfobacteriota</taxon>
        <taxon>Desulfobulbia</taxon>
        <taxon>Desulfobulbales</taxon>
        <taxon>Desulfobulbaceae</taxon>
        <taxon>Candidatus Electrothrix</taxon>
    </lineage>
</organism>
<sequence length="220" mass="24640">MKIYPLLALTLCCLYSNANADLTSFGTDGIKTWKKQIFSGETSYELVLLEGKPVLKALSNGSASGLVLKKRIDLLKTPYMSWSWRISKTLPGLDERTKDGDDYAARIYIVIEKGFMGLKTKALNYVWSGSQAQGKVWDNAYAGSSVKMVSVRGKDSSTETWYYEKRNVYEDMIKYFGDKGNKADNIEAYRYIDAIAVMTDTDNSGLVAESYYGDISFSSE</sequence>
<gene>
    <name evidence="2" type="ORF">Q3M24_07010</name>
</gene>
<proteinExistence type="predicted"/>